<proteinExistence type="predicted"/>
<evidence type="ECO:0000313" key="1">
    <source>
        <dbReference type="EMBL" id="KAL0192241.1"/>
    </source>
</evidence>
<comment type="caution">
    <text evidence="1">The sequence shown here is derived from an EMBL/GenBank/DDBJ whole genome shotgun (WGS) entry which is preliminary data.</text>
</comment>
<reference evidence="1 2" key="1">
    <citation type="submission" date="2024-05" db="EMBL/GenBank/DDBJ databases">
        <title>Genome sequencing and assembly of Indian major carp, Cirrhinus mrigala (Hamilton, 1822).</title>
        <authorList>
            <person name="Mohindra V."/>
            <person name="Chowdhury L.M."/>
            <person name="Lal K."/>
            <person name="Jena J.K."/>
        </authorList>
    </citation>
    <scope>NUCLEOTIDE SEQUENCE [LARGE SCALE GENOMIC DNA]</scope>
    <source>
        <strain evidence="1">CM1030</strain>
        <tissue evidence="1">Blood</tissue>
    </source>
</reference>
<dbReference type="AlphaFoldDB" id="A0ABD0R3I3"/>
<name>A0ABD0R3I3_CIRMR</name>
<sequence length="310" mass="34231">PCAAHQTLSYYILVGRAYMVAGACLHTMVLMQAYQADILKDLDEGEGPTPEGLAELRPLHGGYGSHRETFVAKPIGMKDKDRAFLLDAIAVLHAPLDVWPLGRHQLVIRFLRGAWRMRPATRSKVPAWDLAVVLEGLSLAPFEPLESATAKNLTFKMVFLLAITSLKRVGDLQGLAISPTCLEFAPGGVKAILHPRPDYVPKVPSNVARPVDLQAFHPPPHVSTEEERLHLLCLIRVLNIFIQKSSHWRRSEQLLVCFGSPKKGFPASKQMISNWIIQAIALAYQVRGLPSPVALRVHSTRGMASTRALL</sequence>
<accession>A0ABD0R3I3</accession>
<dbReference type="PANTHER" id="PTHR35617">
    <property type="entry name" value="PHAGE_INTEGRASE DOMAIN-CONTAINING PROTEIN"/>
    <property type="match status" value="1"/>
</dbReference>
<feature type="non-terminal residue" evidence="1">
    <location>
        <position position="310"/>
    </location>
</feature>
<gene>
    <name evidence="1" type="ORF">M9458_010537</name>
</gene>
<dbReference type="PANTHER" id="PTHR35617:SF3">
    <property type="entry name" value="CORE-BINDING (CB) DOMAIN-CONTAINING PROTEIN"/>
    <property type="match status" value="1"/>
</dbReference>
<feature type="non-terminal residue" evidence="1">
    <location>
        <position position="1"/>
    </location>
</feature>
<organism evidence="1 2">
    <name type="scientific">Cirrhinus mrigala</name>
    <name type="common">Mrigala</name>
    <dbReference type="NCBI Taxonomy" id="683832"/>
    <lineage>
        <taxon>Eukaryota</taxon>
        <taxon>Metazoa</taxon>
        <taxon>Chordata</taxon>
        <taxon>Craniata</taxon>
        <taxon>Vertebrata</taxon>
        <taxon>Euteleostomi</taxon>
        <taxon>Actinopterygii</taxon>
        <taxon>Neopterygii</taxon>
        <taxon>Teleostei</taxon>
        <taxon>Ostariophysi</taxon>
        <taxon>Cypriniformes</taxon>
        <taxon>Cyprinidae</taxon>
        <taxon>Labeoninae</taxon>
        <taxon>Labeonini</taxon>
        <taxon>Cirrhinus</taxon>
    </lineage>
</organism>
<evidence type="ECO:0000313" key="2">
    <source>
        <dbReference type="Proteomes" id="UP001529510"/>
    </source>
</evidence>
<keyword evidence="2" id="KW-1185">Reference proteome</keyword>
<dbReference type="Proteomes" id="UP001529510">
    <property type="component" value="Unassembled WGS sequence"/>
</dbReference>
<dbReference type="EMBL" id="JAMKFB020000005">
    <property type="protein sequence ID" value="KAL0192241.1"/>
    <property type="molecule type" value="Genomic_DNA"/>
</dbReference>
<protein>
    <submittedName>
        <fullName evidence="1">Uncharacterized protein</fullName>
    </submittedName>
</protein>